<feature type="transmembrane region" description="Helical" evidence="2">
    <location>
        <begin position="22"/>
        <end position="43"/>
    </location>
</feature>
<comment type="caution">
    <text evidence="3">The sequence shown here is derived from an EMBL/GenBank/DDBJ whole genome shotgun (WGS) entry which is preliminary data.</text>
</comment>
<keyword evidence="2" id="KW-0812">Transmembrane</keyword>
<keyword evidence="2" id="KW-0472">Membrane</keyword>
<keyword evidence="2" id="KW-1133">Transmembrane helix</keyword>
<accession>A0AA36MZV5</accession>
<name>A0AA36MZV5_9DINO</name>
<evidence type="ECO:0000313" key="3">
    <source>
        <dbReference type="EMBL" id="CAJ1385741.1"/>
    </source>
</evidence>
<reference evidence="3" key="1">
    <citation type="submission" date="2023-08" db="EMBL/GenBank/DDBJ databases">
        <authorList>
            <person name="Chen Y."/>
            <person name="Shah S."/>
            <person name="Dougan E. K."/>
            <person name="Thang M."/>
            <person name="Chan C."/>
        </authorList>
    </citation>
    <scope>NUCLEOTIDE SEQUENCE</scope>
</reference>
<evidence type="ECO:0000256" key="1">
    <source>
        <dbReference type="SAM" id="MobiDB-lite"/>
    </source>
</evidence>
<gene>
    <name evidence="3" type="ORF">EVOR1521_LOCUS12282</name>
</gene>
<evidence type="ECO:0000313" key="4">
    <source>
        <dbReference type="Proteomes" id="UP001178507"/>
    </source>
</evidence>
<organism evidence="3 4">
    <name type="scientific">Effrenium voratum</name>
    <dbReference type="NCBI Taxonomy" id="2562239"/>
    <lineage>
        <taxon>Eukaryota</taxon>
        <taxon>Sar</taxon>
        <taxon>Alveolata</taxon>
        <taxon>Dinophyceae</taxon>
        <taxon>Suessiales</taxon>
        <taxon>Symbiodiniaceae</taxon>
        <taxon>Effrenium</taxon>
    </lineage>
</organism>
<dbReference type="EMBL" id="CAUJNA010001278">
    <property type="protein sequence ID" value="CAJ1385741.1"/>
    <property type="molecule type" value="Genomic_DNA"/>
</dbReference>
<dbReference type="AlphaFoldDB" id="A0AA36MZV5"/>
<evidence type="ECO:0000256" key="2">
    <source>
        <dbReference type="SAM" id="Phobius"/>
    </source>
</evidence>
<protein>
    <submittedName>
        <fullName evidence="3">Uncharacterized protein</fullName>
    </submittedName>
</protein>
<proteinExistence type="predicted"/>
<dbReference type="Proteomes" id="UP001178507">
    <property type="component" value="Unassembled WGS sequence"/>
</dbReference>
<sequence length="167" mass="19075">MPFTSFFSDATGSQTVAISLDIAMLSIVGCCLFMFCSGIYRLCPGWGPVRRFDSDGNEEQRARENLLQREHAHRGVSAFETKEYKQLYGAIGKPTWGTLEAPQAQEVWVNDPVYGQVKVRGNFEETQRLRRESTWWAKDERRFMKDAHLRRGEAGSASQRRGSHLPK</sequence>
<keyword evidence="4" id="KW-1185">Reference proteome</keyword>
<feature type="region of interest" description="Disordered" evidence="1">
    <location>
        <begin position="146"/>
        <end position="167"/>
    </location>
</feature>